<proteinExistence type="predicted"/>
<gene>
    <name evidence="2" type="ORF">ACFPEL_27125</name>
</gene>
<accession>A0ABV9RRG9</accession>
<sequence length="63" mass="6459">MDGAVAGDAAGVLVEPEGGGEPQSNLHGALPEAPGTTFDHIERPEQLGGRGQVGEIEQALLRR</sequence>
<evidence type="ECO:0000256" key="1">
    <source>
        <dbReference type="SAM" id="MobiDB-lite"/>
    </source>
</evidence>
<dbReference type="RefSeq" id="WP_274188432.1">
    <property type="nucleotide sequence ID" value="NZ_BAABHN010000054.1"/>
</dbReference>
<protein>
    <submittedName>
        <fullName evidence="2">Uncharacterized protein</fullName>
    </submittedName>
</protein>
<dbReference type="EMBL" id="JBHSIM010000054">
    <property type="protein sequence ID" value="MFC4836109.1"/>
    <property type="molecule type" value="Genomic_DNA"/>
</dbReference>
<feature type="compositionally biased region" description="Low complexity" evidence="1">
    <location>
        <begin position="1"/>
        <end position="16"/>
    </location>
</feature>
<comment type="caution">
    <text evidence="2">The sequence shown here is derived from an EMBL/GenBank/DDBJ whole genome shotgun (WGS) entry which is preliminary data.</text>
</comment>
<keyword evidence="3" id="KW-1185">Reference proteome</keyword>
<evidence type="ECO:0000313" key="2">
    <source>
        <dbReference type="EMBL" id="MFC4836109.1"/>
    </source>
</evidence>
<reference evidence="3" key="1">
    <citation type="journal article" date="2019" name="Int. J. Syst. Evol. Microbiol.">
        <title>The Global Catalogue of Microorganisms (GCM) 10K type strain sequencing project: providing services to taxonomists for standard genome sequencing and annotation.</title>
        <authorList>
            <consortium name="The Broad Institute Genomics Platform"/>
            <consortium name="The Broad Institute Genome Sequencing Center for Infectious Disease"/>
            <person name="Wu L."/>
            <person name="Ma J."/>
        </authorList>
    </citation>
    <scope>NUCLEOTIDE SEQUENCE [LARGE SCALE GENOMIC DNA]</scope>
    <source>
        <strain evidence="3">CCUG 50347</strain>
    </source>
</reference>
<dbReference type="Proteomes" id="UP001595909">
    <property type="component" value="Unassembled WGS sequence"/>
</dbReference>
<name>A0ABV9RRG9_9PSEU</name>
<evidence type="ECO:0000313" key="3">
    <source>
        <dbReference type="Proteomes" id="UP001595909"/>
    </source>
</evidence>
<organism evidence="2 3">
    <name type="scientific">Actinomycetospora chibensis</name>
    <dbReference type="NCBI Taxonomy" id="663606"/>
    <lineage>
        <taxon>Bacteria</taxon>
        <taxon>Bacillati</taxon>
        <taxon>Actinomycetota</taxon>
        <taxon>Actinomycetes</taxon>
        <taxon>Pseudonocardiales</taxon>
        <taxon>Pseudonocardiaceae</taxon>
        <taxon>Actinomycetospora</taxon>
    </lineage>
</organism>
<feature type="region of interest" description="Disordered" evidence="1">
    <location>
        <begin position="1"/>
        <end position="53"/>
    </location>
</feature>